<dbReference type="PANTHER" id="PTHR22893:SF91">
    <property type="entry name" value="NADPH DEHYDROGENASE 2-RELATED"/>
    <property type="match status" value="1"/>
</dbReference>
<accession>A0ABQ5LY57</accession>
<protein>
    <submittedName>
        <fullName evidence="2">Alkene reductase</fullName>
    </submittedName>
</protein>
<dbReference type="InterPro" id="IPR013785">
    <property type="entry name" value="Aldolase_TIM"/>
</dbReference>
<dbReference type="InterPro" id="IPR045247">
    <property type="entry name" value="Oye-like"/>
</dbReference>
<keyword evidence="3" id="KW-1185">Reference proteome</keyword>
<dbReference type="EMBL" id="BROH01000015">
    <property type="protein sequence ID" value="GKY89895.1"/>
    <property type="molecule type" value="Genomic_DNA"/>
</dbReference>
<evidence type="ECO:0000313" key="2">
    <source>
        <dbReference type="EMBL" id="GKY89895.1"/>
    </source>
</evidence>
<reference evidence="2" key="1">
    <citation type="journal article" date="2023" name="Int. J. Syst. Evol. Microbiol.">
        <title>Sinisalibacter aestuarii sp. nov., isolated from estuarine sediment of the Arakawa River.</title>
        <authorList>
            <person name="Arafat S.T."/>
            <person name="Hirano S."/>
            <person name="Sato A."/>
            <person name="Takeuchi K."/>
            <person name="Yasuda T."/>
            <person name="Terahara T."/>
            <person name="Hamada M."/>
            <person name="Kobayashi T."/>
        </authorList>
    </citation>
    <scope>NUCLEOTIDE SEQUENCE</scope>
    <source>
        <strain evidence="2">B-399</strain>
    </source>
</reference>
<sequence length="375" mass="41088">MSKLFDGYNLAGLQLQNRVVMAPMTRSRAIDNNPNEDTALYYSQRASAGLIITEGAPISPEARGYLYTPGIHSAEQVAGWRRVTDAVHEAGGRIFIQLWHVGRVSHTSLQPNGGDPVTSSTAPCETTTCFAYTDDGGTGHVPVSPARALTKPAIARVVGDYVDAAKLSVDAGFDGVEIHGANGYLIEQFVNASVNNRQDEYGGSIENRLRFVFEVIDAISAAIGAQRVGIRVAPFGRLFDMQPFPDERETWIAFAKEANNRDIAYVHLSDQLTDGSHSLPEDFRREFRNTFKGTLMAAGGFTAETASAAVETGELDLVAFGKPFISNPDLVERMKNRWELTEPDRQTFYTQTHEGYIDYPTFGESHQAMPARVSS</sequence>
<gene>
    <name evidence="2" type="ORF">STA1M1_37640</name>
</gene>
<dbReference type="PANTHER" id="PTHR22893">
    <property type="entry name" value="NADH OXIDOREDUCTASE-RELATED"/>
    <property type="match status" value="1"/>
</dbReference>
<feature type="domain" description="NADH:flavin oxidoreductase/NADH oxidase N-terminal" evidence="1">
    <location>
        <begin position="3"/>
        <end position="337"/>
    </location>
</feature>
<organism evidence="2 3">
    <name type="scientific">Sinisalibacter aestuarii</name>
    <dbReference type="NCBI Taxonomy" id="2949426"/>
    <lineage>
        <taxon>Bacteria</taxon>
        <taxon>Pseudomonadati</taxon>
        <taxon>Pseudomonadota</taxon>
        <taxon>Alphaproteobacteria</taxon>
        <taxon>Rhodobacterales</taxon>
        <taxon>Roseobacteraceae</taxon>
        <taxon>Sinisalibacter</taxon>
    </lineage>
</organism>
<name>A0ABQ5LY57_9RHOB</name>
<dbReference type="SUPFAM" id="SSF51395">
    <property type="entry name" value="FMN-linked oxidoreductases"/>
    <property type="match status" value="1"/>
</dbReference>
<dbReference type="Gene3D" id="3.20.20.70">
    <property type="entry name" value="Aldolase class I"/>
    <property type="match status" value="1"/>
</dbReference>
<dbReference type="Pfam" id="PF00724">
    <property type="entry name" value="Oxidored_FMN"/>
    <property type="match status" value="1"/>
</dbReference>
<evidence type="ECO:0000313" key="3">
    <source>
        <dbReference type="Proteomes" id="UP001144205"/>
    </source>
</evidence>
<evidence type="ECO:0000259" key="1">
    <source>
        <dbReference type="Pfam" id="PF00724"/>
    </source>
</evidence>
<proteinExistence type="predicted"/>
<dbReference type="Proteomes" id="UP001144205">
    <property type="component" value="Unassembled WGS sequence"/>
</dbReference>
<dbReference type="InterPro" id="IPR001155">
    <property type="entry name" value="OxRdtase_FMN_N"/>
</dbReference>
<dbReference type="CDD" id="cd02933">
    <property type="entry name" value="OYE_like_FMN"/>
    <property type="match status" value="1"/>
</dbReference>
<dbReference type="RefSeq" id="WP_281843812.1">
    <property type="nucleotide sequence ID" value="NZ_BROH01000015.1"/>
</dbReference>
<comment type="caution">
    <text evidence="2">The sequence shown here is derived from an EMBL/GenBank/DDBJ whole genome shotgun (WGS) entry which is preliminary data.</text>
</comment>